<proteinExistence type="predicted"/>
<feature type="region of interest" description="Disordered" evidence="1">
    <location>
        <begin position="126"/>
        <end position="147"/>
    </location>
</feature>
<name>A0AAV4JNZ8_9GAST</name>
<keyword evidence="4" id="KW-1185">Reference proteome</keyword>
<dbReference type="AlphaFoldDB" id="A0AAV4JNZ8"/>
<organism evidence="3 4">
    <name type="scientific">Elysia marginata</name>
    <dbReference type="NCBI Taxonomy" id="1093978"/>
    <lineage>
        <taxon>Eukaryota</taxon>
        <taxon>Metazoa</taxon>
        <taxon>Spiralia</taxon>
        <taxon>Lophotrochozoa</taxon>
        <taxon>Mollusca</taxon>
        <taxon>Gastropoda</taxon>
        <taxon>Heterobranchia</taxon>
        <taxon>Euthyneura</taxon>
        <taxon>Panpulmonata</taxon>
        <taxon>Sacoglossa</taxon>
        <taxon>Placobranchoidea</taxon>
        <taxon>Plakobranchidae</taxon>
        <taxon>Elysia</taxon>
    </lineage>
</organism>
<dbReference type="EMBL" id="BMAT01010212">
    <property type="protein sequence ID" value="GFS22311.1"/>
    <property type="molecule type" value="Genomic_DNA"/>
</dbReference>
<accession>A0AAV4JNZ8</accession>
<dbReference type="GO" id="GO:0004386">
    <property type="term" value="F:helicase activity"/>
    <property type="evidence" value="ECO:0007669"/>
    <property type="project" value="UniProtKB-KW"/>
</dbReference>
<evidence type="ECO:0000313" key="3">
    <source>
        <dbReference type="EMBL" id="GFS22311.1"/>
    </source>
</evidence>
<sequence>MYDILKSEILGSVKAHTATVELQKRGLPHAHILLIMDTDSKPRTTETIDTIVNAEIPDQDTNPKLYEIIATQNVHGPCGNGRFLGGHGAKRAQVLCKCRHRHNRRVENLACQGLMKSRGVLEVELENQSKGGNNNGRNFSGNHGFQK</sequence>
<keyword evidence="3" id="KW-0067">ATP-binding</keyword>
<keyword evidence="3" id="KW-0547">Nucleotide-binding</keyword>
<evidence type="ECO:0000313" key="4">
    <source>
        <dbReference type="Proteomes" id="UP000762676"/>
    </source>
</evidence>
<evidence type="ECO:0000259" key="2">
    <source>
        <dbReference type="Pfam" id="PF14214"/>
    </source>
</evidence>
<feature type="domain" description="Helitron helicase-like" evidence="2">
    <location>
        <begin position="3"/>
        <end position="34"/>
    </location>
</feature>
<reference evidence="3 4" key="1">
    <citation type="journal article" date="2021" name="Elife">
        <title>Chloroplast acquisition without the gene transfer in kleptoplastic sea slugs, Plakobranchus ocellatus.</title>
        <authorList>
            <person name="Maeda T."/>
            <person name="Takahashi S."/>
            <person name="Yoshida T."/>
            <person name="Shimamura S."/>
            <person name="Takaki Y."/>
            <person name="Nagai Y."/>
            <person name="Toyoda A."/>
            <person name="Suzuki Y."/>
            <person name="Arimoto A."/>
            <person name="Ishii H."/>
            <person name="Satoh N."/>
            <person name="Nishiyama T."/>
            <person name="Hasebe M."/>
            <person name="Maruyama T."/>
            <person name="Minagawa J."/>
            <person name="Obokata J."/>
            <person name="Shigenobu S."/>
        </authorList>
    </citation>
    <scope>NUCLEOTIDE SEQUENCE [LARGE SCALE GENOMIC DNA]</scope>
</reference>
<comment type="caution">
    <text evidence="3">The sequence shown here is derived from an EMBL/GenBank/DDBJ whole genome shotgun (WGS) entry which is preliminary data.</text>
</comment>
<keyword evidence="3" id="KW-0378">Hydrolase</keyword>
<protein>
    <submittedName>
        <fullName evidence="3">Helitron helicase-like protein</fullName>
    </submittedName>
</protein>
<keyword evidence="3" id="KW-0347">Helicase</keyword>
<feature type="compositionally biased region" description="Low complexity" evidence="1">
    <location>
        <begin position="131"/>
        <end position="147"/>
    </location>
</feature>
<dbReference type="Pfam" id="PF14214">
    <property type="entry name" value="Helitron_like_N"/>
    <property type="match status" value="1"/>
</dbReference>
<dbReference type="Proteomes" id="UP000762676">
    <property type="component" value="Unassembled WGS sequence"/>
</dbReference>
<dbReference type="InterPro" id="IPR025476">
    <property type="entry name" value="Helitron_helicase-like"/>
</dbReference>
<evidence type="ECO:0000256" key="1">
    <source>
        <dbReference type="SAM" id="MobiDB-lite"/>
    </source>
</evidence>
<gene>
    <name evidence="3" type="ORF">ElyMa_005104900</name>
</gene>